<organism evidence="8 9">
    <name type="scientific">Patellaria atrata CBS 101060</name>
    <dbReference type="NCBI Taxonomy" id="1346257"/>
    <lineage>
        <taxon>Eukaryota</taxon>
        <taxon>Fungi</taxon>
        <taxon>Dikarya</taxon>
        <taxon>Ascomycota</taxon>
        <taxon>Pezizomycotina</taxon>
        <taxon>Dothideomycetes</taxon>
        <taxon>Dothideomycetes incertae sedis</taxon>
        <taxon>Patellariales</taxon>
        <taxon>Patellariaceae</taxon>
        <taxon>Patellaria</taxon>
    </lineage>
</organism>
<dbReference type="EMBL" id="MU006091">
    <property type="protein sequence ID" value="KAF2841471.1"/>
    <property type="molecule type" value="Genomic_DNA"/>
</dbReference>
<dbReference type="PROSITE" id="PS00687">
    <property type="entry name" value="ALDEHYDE_DEHYDR_GLU"/>
    <property type="match status" value="1"/>
</dbReference>
<dbReference type="PANTHER" id="PTHR11699">
    <property type="entry name" value="ALDEHYDE DEHYDROGENASE-RELATED"/>
    <property type="match status" value="1"/>
</dbReference>
<dbReference type="FunFam" id="3.40.605.10:FF:000007">
    <property type="entry name" value="NAD/NADP-dependent betaine aldehyde dehydrogenase"/>
    <property type="match status" value="1"/>
</dbReference>
<comment type="catalytic activity">
    <reaction evidence="4">
        <text>an aldehyde + NAD(+) + H2O = a carboxylate + NADH + 2 H(+)</text>
        <dbReference type="Rhea" id="RHEA:16185"/>
        <dbReference type="ChEBI" id="CHEBI:15377"/>
        <dbReference type="ChEBI" id="CHEBI:15378"/>
        <dbReference type="ChEBI" id="CHEBI:17478"/>
        <dbReference type="ChEBI" id="CHEBI:29067"/>
        <dbReference type="ChEBI" id="CHEBI:57540"/>
        <dbReference type="ChEBI" id="CHEBI:57945"/>
        <dbReference type="EC" id="1.2.1.3"/>
    </reaction>
</comment>
<dbReference type="EC" id="1.2.1.3" evidence="3"/>
<dbReference type="FunFam" id="3.40.309.10:FF:000012">
    <property type="entry name" value="Betaine aldehyde dehydrogenase"/>
    <property type="match status" value="1"/>
</dbReference>
<feature type="domain" description="Aldehyde dehydrogenase" evidence="7">
    <location>
        <begin position="23"/>
        <end position="486"/>
    </location>
</feature>
<dbReference type="Proteomes" id="UP000799429">
    <property type="component" value="Unassembled WGS sequence"/>
</dbReference>
<dbReference type="Gene3D" id="3.40.309.10">
    <property type="entry name" value="Aldehyde Dehydrogenase, Chain A, domain 2"/>
    <property type="match status" value="1"/>
</dbReference>
<proteinExistence type="inferred from homology"/>
<dbReference type="InterPro" id="IPR015590">
    <property type="entry name" value="Aldehyde_DH_dom"/>
</dbReference>
<comment type="similarity">
    <text evidence="1 6">Belongs to the aldehyde dehydrogenase family.</text>
</comment>
<dbReference type="Gene3D" id="3.40.605.10">
    <property type="entry name" value="Aldehyde Dehydrogenase, Chain A, domain 1"/>
    <property type="match status" value="1"/>
</dbReference>
<name>A0A9P4SER0_9PEZI</name>
<dbReference type="Pfam" id="PF00171">
    <property type="entry name" value="Aldedh"/>
    <property type="match status" value="1"/>
</dbReference>
<reference evidence="8" key="1">
    <citation type="journal article" date="2020" name="Stud. Mycol.">
        <title>101 Dothideomycetes genomes: a test case for predicting lifestyles and emergence of pathogens.</title>
        <authorList>
            <person name="Haridas S."/>
            <person name="Albert R."/>
            <person name="Binder M."/>
            <person name="Bloem J."/>
            <person name="Labutti K."/>
            <person name="Salamov A."/>
            <person name="Andreopoulos B."/>
            <person name="Baker S."/>
            <person name="Barry K."/>
            <person name="Bills G."/>
            <person name="Bluhm B."/>
            <person name="Cannon C."/>
            <person name="Castanera R."/>
            <person name="Culley D."/>
            <person name="Daum C."/>
            <person name="Ezra D."/>
            <person name="Gonzalez J."/>
            <person name="Henrissat B."/>
            <person name="Kuo A."/>
            <person name="Liang C."/>
            <person name="Lipzen A."/>
            <person name="Lutzoni F."/>
            <person name="Magnuson J."/>
            <person name="Mondo S."/>
            <person name="Nolan M."/>
            <person name="Ohm R."/>
            <person name="Pangilinan J."/>
            <person name="Park H.-J."/>
            <person name="Ramirez L."/>
            <person name="Alfaro M."/>
            <person name="Sun H."/>
            <person name="Tritt A."/>
            <person name="Yoshinaga Y."/>
            <person name="Zwiers L.-H."/>
            <person name="Turgeon B."/>
            <person name="Goodwin S."/>
            <person name="Spatafora J."/>
            <person name="Crous P."/>
            <person name="Grigoriev I."/>
        </authorList>
    </citation>
    <scope>NUCLEOTIDE SEQUENCE</scope>
    <source>
        <strain evidence="8">CBS 101060</strain>
    </source>
</reference>
<keyword evidence="2 6" id="KW-0560">Oxidoreductase</keyword>
<evidence type="ECO:0000256" key="1">
    <source>
        <dbReference type="ARBA" id="ARBA00009986"/>
    </source>
</evidence>
<dbReference type="InterPro" id="IPR016161">
    <property type="entry name" value="Ald_DH/histidinol_DH"/>
</dbReference>
<dbReference type="AlphaFoldDB" id="A0A9P4SER0"/>
<evidence type="ECO:0000256" key="4">
    <source>
        <dbReference type="ARBA" id="ARBA00049194"/>
    </source>
</evidence>
<evidence type="ECO:0000256" key="2">
    <source>
        <dbReference type="ARBA" id="ARBA00023002"/>
    </source>
</evidence>
<accession>A0A9P4SER0</accession>
<dbReference type="InterPro" id="IPR029510">
    <property type="entry name" value="Ald_DH_CS_GLU"/>
</dbReference>
<dbReference type="InterPro" id="IPR016160">
    <property type="entry name" value="Ald_DH_CS_CYS"/>
</dbReference>
<evidence type="ECO:0000256" key="5">
    <source>
        <dbReference type="PROSITE-ProRule" id="PRU10007"/>
    </source>
</evidence>
<evidence type="ECO:0000259" key="7">
    <source>
        <dbReference type="Pfam" id="PF00171"/>
    </source>
</evidence>
<dbReference type="OrthoDB" id="310895at2759"/>
<evidence type="ECO:0000256" key="3">
    <source>
        <dbReference type="ARBA" id="ARBA00024226"/>
    </source>
</evidence>
<dbReference type="SUPFAM" id="SSF53720">
    <property type="entry name" value="ALDH-like"/>
    <property type="match status" value="1"/>
</dbReference>
<evidence type="ECO:0000256" key="6">
    <source>
        <dbReference type="RuleBase" id="RU003345"/>
    </source>
</evidence>
<comment type="caution">
    <text evidence="8">The sequence shown here is derived from an EMBL/GenBank/DDBJ whole genome shotgun (WGS) entry which is preliminary data.</text>
</comment>
<dbReference type="InterPro" id="IPR016163">
    <property type="entry name" value="Ald_DH_C"/>
</dbReference>
<feature type="active site" evidence="5">
    <location>
        <position position="261"/>
    </location>
</feature>
<dbReference type="PROSITE" id="PS00070">
    <property type="entry name" value="ALDEHYDE_DEHYDR_CYS"/>
    <property type="match status" value="1"/>
</dbReference>
<evidence type="ECO:0000313" key="9">
    <source>
        <dbReference type="Proteomes" id="UP000799429"/>
    </source>
</evidence>
<evidence type="ECO:0000313" key="8">
    <source>
        <dbReference type="EMBL" id="KAF2841471.1"/>
    </source>
</evidence>
<keyword evidence="9" id="KW-1185">Reference proteome</keyword>
<dbReference type="InterPro" id="IPR016162">
    <property type="entry name" value="Ald_DH_N"/>
</dbReference>
<dbReference type="GO" id="GO:0004029">
    <property type="term" value="F:aldehyde dehydrogenase (NAD+) activity"/>
    <property type="evidence" value="ECO:0007669"/>
    <property type="project" value="UniProtKB-EC"/>
</dbReference>
<gene>
    <name evidence="8" type="ORF">M501DRAFT_1000698</name>
</gene>
<protein>
    <recommendedName>
        <fullName evidence="3">aldehyde dehydrogenase (NAD(+))</fullName>
        <ecNumber evidence="3">1.2.1.3</ecNumber>
    </recommendedName>
</protein>
<sequence length="493" mass="52518">MTTNGTSDGYKPFETKLWINNEFVEAKSGKFLTIYNPHDTSLVTNKVHVAGPEDVDAAVDAAEAAFKAGPWSSFSGAQRAALMLKFADLADAKAEDLGYLETIAMGAPIMVAASIVGFLTGVFRYYAGWADKIAGETYPADDGLYKIVRYEPLGVTASIGAWNASYMLFGWKVAAALAAGNTVIYKPSEKAPLGVLALGPLFKEAGFPPGVVNVLNGGGETGHLLASHMRIAKVSFTGSLFSGKKVQEAATKSNLKRCTLELGGKSPSLIFNDADIENALNNTSNGFFVLSGQVCVAGSRVYVEEGIADKFIEALKARYEAVGSTLGASTLEPTTFMGPLADKAQFERVMEFIESGKKEAELVAGGNRVGEKGYHVQPTIFLNAKSDARIYKEEIFGPVVHIKTFKTEEEAIALANDTSYGLSATIYTSNLTRALRVSAKLETGTVAINSTWFPSNQTPFGGSKQSGLGRESGKAGLLAYLEAKTIHVNMNVD</sequence>